<sequence length="189" mass="20039">MRALPALDDDELLDSELEEDSELDDLTAVTAFAVTFTAVSTALPPTAPVTPATTSLAMSWKNLGCATVPSPRTSALGELGAADSVDDDDVVVVAGAALATAWPPTTAATAATAVATAVILIREFMVGPLLLVEWFSHNTFREVDPCADAGPVCERLRTRARVRTTIDAAIRVVRLVWDGDREPREGRVH</sequence>
<keyword evidence="2" id="KW-1185">Reference proteome</keyword>
<gene>
    <name evidence="1" type="ORF">GCM10007298_12500</name>
</gene>
<accession>A0ABQ1UFM8</accession>
<evidence type="ECO:0000313" key="1">
    <source>
        <dbReference type="EMBL" id="GGF17961.1"/>
    </source>
</evidence>
<comment type="caution">
    <text evidence="1">The sequence shown here is derived from an EMBL/GenBank/DDBJ whole genome shotgun (WGS) entry which is preliminary data.</text>
</comment>
<dbReference type="EMBL" id="BMCS01000001">
    <property type="protein sequence ID" value="GGF17961.1"/>
    <property type="molecule type" value="Genomic_DNA"/>
</dbReference>
<proteinExistence type="predicted"/>
<protein>
    <submittedName>
        <fullName evidence="1">Uncharacterized protein</fullName>
    </submittedName>
</protein>
<organism evidence="1 2">
    <name type="scientific">Williamsia phyllosphaerae</name>
    <dbReference type="NCBI Taxonomy" id="885042"/>
    <lineage>
        <taxon>Bacteria</taxon>
        <taxon>Bacillati</taxon>
        <taxon>Actinomycetota</taxon>
        <taxon>Actinomycetes</taxon>
        <taxon>Mycobacteriales</taxon>
        <taxon>Nocardiaceae</taxon>
        <taxon>Williamsia</taxon>
    </lineage>
</organism>
<reference evidence="2" key="1">
    <citation type="journal article" date="2019" name="Int. J. Syst. Evol. Microbiol.">
        <title>The Global Catalogue of Microorganisms (GCM) 10K type strain sequencing project: providing services to taxonomists for standard genome sequencing and annotation.</title>
        <authorList>
            <consortium name="The Broad Institute Genomics Platform"/>
            <consortium name="The Broad Institute Genome Sequencing Center for Infectious Disease"/>
            <person name="Wu L."/>
            <person name="Ma J."/>
        </authorList>
    </citation>
    <scope>NUCLEOTIDE SEQUENCE [LARGE SCALE GENOMIC DNA]</scope>
    <source>
        <strain evidence="2">CCM 7855</strain>
    </source>
</reference>
<dbReference type="Proteomes" id="UP000632454">
    <property type="component" value="Unassembled WGS sequence"/>
</dbReference>
<evidence type="ECO:0000313" key="2">
    <source>
        <dbReference type="Proteomes" id="UP000632454"/>
    </source>
</evidence>
<name>A0ABQ1UFM8_9NOCA</name>